<name>A0A0F9MB42_9ZZZZ</name>
<reference evidence="1" key="1">
    <citation type="journal article" date="2015" name="Nature">
        <title>Complex archaea that bridge the gap between prokaryotes and eukaryotes.</title>
        <authorList>
            <person name="Spang A."/>
            <person name="Saw J.H."/>
            <person name="Jorgensen S.L."/>
            <person name="Zaremba-Niedzwiedzka K."/>
            <person name="Martijn J."/>
            <person name="Lind A.E."/>
            <person name="van Eijk R."/>
            <person name="Schleper C."/>
            <person name="Guy L."/>
            <person name="Ettema T.J."/>
        </authorList>
    </citation>
    <scope>NUCLEOTIDE SEQUENCE</scope>
</reference>
<protein>
    <submittedName>
        <fullName evidence="1">Uncharacterized protein</fullName>
    </submittedName>
</protein>
<dbReference type="EMBL" id="LAZR01005086">
    <property type="protein sequence ID" value="KKN02969.1"/>
    <property type="molecule type" value="Genomic_DNA"/>
</dbReference>
<gene>
    <name evidence="1" type="ORF">LCGC14_1112330</name>
</gene>
<dbReference type="AlphaFoldDB" id="A0A0F9MB42"/>
<organism evidence="1">
    <name type="scientific">marine sediment metagenome</name>
    <dbReference type="NCBI Taxonomy" id="412755"/>
    <lineage>
        <taxon>unclassified sequences</taxon>
        <taxon>metagenomes</taxon>
        <taxon>ecological metagenomes</taxon>
    </lineage>
</organism>
<sequence>MLIIHPSSVQTFTDSGTGDMGDVTDVDSKARFWLDTDIWALQYIRGGFTGTAATASFAIRVDSRHALPDVTEVIGGLPKTTPFDFTLKTIELVGSGSRMLNVRLDPEEYPSWMFRRGDVLVLEWTNPGTQHWAIEVGLFDVNDLQRA</sequence>
<comment type="caution">
    <text evidence="1">The sequence shown here is derived from an EMBL/GenBank/DDBJ whole genome shotgun (WGS) entry which is preliminary data.</text>
</comment>
<proteinExistence type="predicted"/>
<evidence type="ECO:0000313" key="1">
    <source>
        <dbReference type="EMBL" id="KKN02969.1"/>
    </source>
</evidence>
<accession>A0A0F9MB42</accession>